<name>A0AAD5E5G1_UMBRA</name>
<accession>A0AAD5E5G1</accession>
<dbReference type="RefSeq" id="XP_051441690.1">
    <property type="nucleotide sequence ID" value="XM_051591380.1"/>
</dbReference>
<keyword evidence="1" id="KW-0812">Transmembrane</keyword>
<dbReference type="GeneID" id="75916723"/>
<gene>
    <name evidence="2" type="ORF">K450DRAFT_255672</name>
</gene>
<comment type="caution">
    <text evidence="2">The sequence shown here is derived from an EMBL/GenBank/DDBJ whole genome shotgun (WGS) entry which is preliminary data.</text>
</comment>
<sequence>MTSKIETQNGRSSYFIAPRHLMCSNGTDIFATPACLFGVVLNISLRIPLLINLIHHDRFL</sequence>
<evidence type="ECO:0000256" key="1">
    <source>
        <dbReference type="SAM" id="Phobius"/>
    </source>
</evidence>
<evidence type="ECO:0000313" key="3">
    <source>
        <dbReference type="Proteomes" id="UP001206595"/>
    </source>
</evidence>
<dbReference type="AlphaFoldDB" id="A0AAD5E5G1"/>
<dbReference type="Proteomes" id="UP001206595">
    <property type="component" value="Unassembled WGS sequence"/>
</dbReference>
<proteinExistence type="predicted"/>
<reference evidence="2" key="2">
    <citation type="journal article" date="2022" name="Proc. Natl. Acad. Sci. U.S.A.">
        <title>Diploid-dominant life cycles characterize the early evolution of Fungi.</title>
        <authorList>
            <person name="Amses K.R."/>
            <person name="Simmons D.R."/>
            <person name="Longcore J.E."/>
            <person name="Mondo S.J."/>
            <person name="Seto K."/>
            <person name="Jeronimo G.H."/>
            <person name="Bonds A.E."/>
            <person name="Quandt C.A."/>
            <person name="Davis W.J."/>
            <person name="Chang Y."/>
            <person name="Federici B.A."/>
            <person name="Kuo A."/>
            <person name="LaButti K."/>
            <person name="Pangilinan J."/>
            <person name="Andreopoulos W."/>
            <person name="Tritt A."/>
            <person name="Riley R."/>
            <person name="Hundley H."/>
            <person name="Johnson J."/>
            <person name="Lipzen A."/>
            <person name="Barry K."/>
            <person name="Lang B.F."/>
            <person name="Cuomo C.A."/>
            <person name="Buchler N.E."/>
            <person name="Grigoriev I.V."/>
            <person name="Spatafora J.W."/>
            <person name="Stajich J.E."/>
            <person name="James T.Y."/>
        </authorList>
    </citation>
    <scope>NUCLEOTIDE SEQUENCE</scope>
    <source>
        <strain evidence="2">AG</strain>
    </source>
</reference>
<feature type="transmembrane region" description="Helical" evidence="1">
    <location>
        <begin position="29"/>
        <end position="54"/>
    </location>
</feature>
<keyword evidence="1" id="KW-1133">Transmembrane helix</keyword>
<protein>
    <submittedName>
        <fullName evidence="2">Uncharacterized protein</fullName>
    </submittedName>
</protein>
<dbReference type="EMBL" id="MU620951">
    <property type="protein sequence ID" value="KAI8576686.1"/>
    <property type="molecule type" value="Genomic_DNA"/>
</dbReference>
<reference evidence="2" key="1">
    <citation type="submission" date="2021-06" db="EMBL/GenBank/DDBJ databases">
        <authorList>
            <consortium name="DOE Joint Genome Institute"/>
            <person name="Mondo S.J."/>
            <person name="Amses K.R."/>
            <person name="Simmons D.R."/>
            <person name="Longcore J.E."/>
            <person name="Seto K."/>
            <person name="Alves G.H."/>
            <person name="Bonds A.E."/>
            <person name="Quandt C.A."/>
            <person name="Davis W.J."/>
            <person name="Chang Y."/>
            <person name="Letcher P.M."/>
            <person name="Powell M.J."/>
            <person name="Kuo A."/>
            <person name="Labutti K."/>
            <person name="Pangilinan J."/>
            <person name="Andreopoulos W."/>
            <person name="Tritt A."/>
            <person name="Riley R."/>
            <person name="Hundley H."/>
            <person name="Johnson J."/>
            <person name="Lipzen A."/>
            <person name="Barry K."/>
            <person name="Berbee M.L."/>
            <person name="Buchler N.E."/>
            <person name="Grigoriev I.V."/>
            <person name="Spatafora J.W."/>
            <person name="Stajich J.E."/>
            <person name="James T.Y."/>
        </authorList>
    </citation>
    <scope>NUCLEOTIDE SEQUENCE</scope>
    <source>
        <strain evidence="2">AG</strain>
    </source>
</reference>
<evidence type="ECO:0000313" key="2">
    <source>
        <dbReference type="EMBL" id="KAI8576686.1"/>
    </source>
</evidence>
<keyword evidence="3" id="KW-1185">Reference proteome</keyword>
<keyword evidence="1" id="KW-0472">Membrane</keyword>
<organism evidence="2 3">
    <name type="scientific">Umbelopsis ramanniana AG</name>
    <dbReference type="NCBI Taxonomy" id="1314678"/>
    <lineage>
        <taxon>Eukaryota</taxon>
        <taxon>Fungi</taxon>
        <taxon>Fungi incertae sedis</taxon>
        <taxon>Mucoromycota</taxon>
        <taxon>Mucoromycotina</taxon>
        <taxon>Umbelopsidomycetes</taxon>
        <taxon>Umbelopsidales</taxon>
        <taxon>Umbelopsidaceae</taxon>
        <taxon>Umbelopsis</taxon>
    </lineage>
</organism>